<reference evidence="3" key="1">
    <citation type="submission" date="2020-01" db="EMBL/GenBank/DDBJ databases">
        <title>Development of genomics and gene disruption for Polysphondylium violaceum indicates a role for the polyketide synthase stlB in stalk morphogenesis.</title>
        <authorList>
            <person name="Narita B."/>
            <person name="Kawabe Y."/>
            <person name="Kin K."/>
            <person name="Saito T."/>
            <person name="Gibbs R."/>
            <person name="Kuspa A."/>
            <person name="Muzny D."/>
            <person name="Queller D."/>
            <person name="Richards S."/>
            <person name="Strassman J."/>
            <person name="Sucgang R."/>
            <person name="Worley K."/>
            <person name="Schaap P."/>
        </authorList>
    </citation>
    <scope>NUCLEOTIDE SEQUENCE</scope>
    <source>
        <strain evidence="3">QSvi11</strain>
    </source>
</reference>
<protein>
    <recommendedName>
        <fullName evidence="2">Calponin-homology (CH) domain-containing protein</fullName>
    </recommendedName>
</protein>
<organism evidence="3 4">
    <name type="scientific">Polysphondylium violaceum</name>
    <dbReference type="NCBI Taxonomy" id="133409"/>
    <lineage>
        <taxon>Eukaryota</taxon>
        <taxon>Amoebozoa</taxon>
        <taxon>Evosea</taxon>
        <taxon>Eumycetozoa</taxon>
        <taxon>Dictyostelia</taxon>
        <taxon>Dictyosteliales</taxon>
        <taxon>Dictyosteliaceae</taxon>
        <taxon>Polysphondylium</taxon>
    </lineage>
</organism>
<dbReference type="GO" id="GO:0007015">
    <property type="term" value="P:actin filament organization"/>
    <property type="evidence" value="ECO:0007669"/>
    <property type="project" value="TreeGrafter"/>
</dbReference>
<evidence type="ECO:0000259" key="2">
    <source>
        <dbReference type="PROSITE" id="PS50021"/>
    </source>
</evidence>
<keyword evidence="1" id="KW-0472">Membrane</keyword>
<dbReference type="OrthoDB" id="21595at2759"/>
<keyword evidence="1" id="KW-1133">Transmembrane helix</keyword>
<dbReference type="Gene3D" id="1.10.418.10">
    <property type="entry name" value="Calponin-like domain"/>
    <property type="match status" value="1"/>
</dbReference>
<dbReference type="Pfam" id="PF00307">
    <property type="entry name" value="CH"/>
    <property type="match status" value="1"/>
</dbReference>
<dbReference type="PANTHER" id="PTHR47385:SF21">
    <property type="entry name" value="CALPONIN-HOMOLOGY (CH) DOMAIN-CONTAINING PROTEIN"/>
    <property type="match status" value="1"/>
</dbReference>
<keyword evidence="4" id="KW-1185">Reference proteome</keyword>
<evidence type="ECO:0000313" key="3">
    <source>
        <dbReference type="EMBL" id="KAF2075506.1"/>
    </source>
</evidence>
<dbReference type="GO" id="GO:0051015">
    <property type="term" value="F:actin filament binding"/>
    <property type="evidence" value="ECO:0007669"/>
    <property type="project" value="TreeGrafter"/>
</dbReference>
<dbReference type="InterPro" id="IPR036872">
    <property type="entry name" value="CH_dom_sf"/>
</dbReference>
<dbReference type="SUPFAM" id="SSF47576">
    <property type="entry name" value="Calponin-homology domain, CH-domain"/>
    <property type="match status" value="1"/>
</dbReference>
<dbReference type="GO" id="GO:0015629">
    <property type="term" value="C:actin cytoskeleton"/>
    <property type="evidence" value="ECO:0007669"/>
    <property type="project" value="TreeGrafter"/>
</dbReference>
<sequence>MKLFYDGVVLCQLVNLFYDNRIEKIYISKPGKLDYQRIENINAFIEHCNDIGVQQVFQTLDLFEGKNAYRVVNCVYGFIQMIDQGIKSRRIKRKQAFTIEEMANAHEELQKEKEATGEPISMILAESINPNLNETLLEDPMASDTSSTYLFTPKHKNLHNSTFDMNRTPITTPQAIQYSVTNSNTYESNNISILNTKHQRTTIINTPYTKFALGLNQNDSSSLIESPNINNITDIRKLDSPYTSNHDSSSINQLATTSTITSASISTIPIRIPIPVSSNNFLTNSIYKSSNFQQNSNNNNNLISHTPYKEPIALNEPKLRLSDLNTKQQQQQQRNNIQNNYSLQQQQQLQQHQIQKNIIGQQQAQQHIHKVNQYNNQTDIQQQLQQKYNSNENQNFKEKQQNYNQQQYQEDHRHHHIGSKPSLSSSFSLNNLCTYFIHFLLYIVLLVMIITWFIIFDSNAKHIGK</sequence>
<dbReference type="InterPro" id="IPR001715">
    <property type="entry name" value="CH_dom"/>
</dbReference>
<dbReference type="Proteomes" id="UP000695562">
    <property type="component" value="Unassembled WGS sequence"/>
</dbReference>
<dbReference type="EMBL" id="AJWJ01000097">
    <property type="protein sequence ID" value="KAF2075506.1"/>
    <property type="molecule type" value="Genomic_DNA"/>
</dbReference>
<comment type="caution">
    <text evidence="3">The sequence shown here is derived from an EMBL/GenBank/DDBJ whole genome shotgun (WGS) entry which is preliminary data.</text>
</comment>
<gene>
    <name evidence="3" type="ORF">CYY_003198</name>
</gene>
<evidence type="ECO:0000313" key="4">
    <source>
        <dbReference type="Proteomes" id="UP000695562"/>
    </source>
</evidence>
<accession>A0A8J4Q745</accession>
<evidence type="ECO:0000256" key="1">
    <source>
        <dbReference type="SAM" id="Phobius"/>
    </source>
</evidence>
<dbReference type="InterPro" id="IPR050606">
    <property type="entry name" value="Calponin-like"/>
</dbReference>
<feature type="transmembrane region" description="Helical" evidence="1">
    <location>
        <begin position="435"/>
        <end position="456"/>
    </location>
</feature>
<proteinExistence type="predicted"/>
<feature type="domain" description="Calponin-homology (CH)" evidence="2">
    <location>
        <begin position="1"/>
        <end position="83"/>
    </location>
</feature>
<name>A0A8J4Q745_9MYCE</name>
<dbReference type="PROSITE" id="PS50021">
    <property type="entry name" value="CH"/>
    <property type="match status" value="1"/>
</dbReference>
<dbReference type="PANTHER" id="PTHR47385">
    <property type="entry name" value="CALPONIN"/>
    <property type="match status" value="1"/>
</dbReference>
<dbReference type="AlphaFoldDB" id="A0A8J4Q745"/>
<keyword evidence="1" id="KW-0812">Transmembrane</keyword>